<keyword evidence="6 8" id="KW-1133">Transmembrane helix</keyword>
<dbReference type="InterPro" id="IPR026392">
    <property type="entry name" value="Exo/Archaeosortase_dom"/>
</dbReference>
<feature type="transmembrane region" description="Helical" evidence="8">
    <location>
        <begin position="130"/>
        <end position="149"/>
    </location>
</feature>
<comment type="caution">
    <text evidence="9">The sequence shown here is derived from an EMBL/GenBank/DDBJ whole genome shotgun (WGS) entry which is preliminary data.</text>
</comment>
<keyword evidence="3" id="KW-0645">Protease</keyword>
<feature type="transmembrane region" description="Helical" evidence="8">
    <location>
        <begin position="161"/>
        <end position="181"/>
    </location>
</feature>
<name>A0A0R1U2N6_9LACO</name>
<evidence type="ECO:0000256" key="8">
    <source>
        <dbReference type="SAM" id="Phobius"/>
    </source>
</evidence>
<evidence type="ECO:0008006" key="11">
    <source>
        <dbReference type="Google" id="ProtNLM"/>
    </source>
</evidence>
<evidence type="ECO:0000256" key="3">
    <source>
        <dbReference type="ARBA" id="ARBA00022670"/>
    </source>
</evidence>
<keyword evidence="5" id="KW-0378">Hydrolase</keyword>
<evidence type="ECO:0000256" key="1">
    <source>
        <dbReference type="ARBA" id="ARBA00004651"/>
    </source>
</evidence>
<feature type="transmembrane region" description="Helical" evidence="8">
    <location>
        <begin position="29"/>
        <end position="48"/>
    </location>
</feature>
<dbReference type="GO" id="GO:0006508">
    <property type="term" value="P:proteolysis"/>
    <property type="evidence" value="ECO:0007669"/>
    <property type="project" value="UniProtKB-KW"/>
</dbReference>
<proteinExistence type="predicted"/>
<dbReference type="InterPro" id="IPR017541">
    <property type="entry name" value="Exosort-XrtG"/>
</dbReference>
<reference evidence="9 10" key="1">
    <citation type="journal article" date="2015" name="Genome Announc.">
        <title>Expanding the biotechnology potential of lactobacilli through comparative genomics of 213 strains and associated genera.</title>
        <authorList>
            <person name="Sun Z."/>
            <person name="Harris H.M."/>
            <person name="McCann A."/>
            <person name="Guo C."/>
            <person name="Argimon S."/>
            <person name="Zhang W."/>
            <person name="Yang X."/>
            <person name="Jeffery I.B."/>
            <person name="Cooney J.C."/>
            <person name="Kagawa T.F."/>
            <person name="Liu W."/>
            <person name="Song Y."/>
            <person name="Salvetti E."/>
            <person name="Wrobel A."/>
            <person name="Rasinkangas P."/>
            <person name="Parkhill J."/>
            <person name="Rea M.C."/>
            <person name="O'Sullivan O."/>
            <person name="Ritari J."/>
            <person name="Douillard F.P."/>
            <person name="Paul Ross R."/>
            <person name="Yang R."/>
            <person name="Briner A.E."/>
            <person name="Felis G.E."/>
            <person name="de Vos W.M."/>
            <person name="Barrangou R."/>
            <person name="Klaenhammer T.R."/>
            <person name="Caufield P.W."/>
            <person name="Cui Y."/>
            <person name="Zhang H."/>
            <person name="O'Toole P.W."/>
        </authorList>
    </citation>
    <scope>NUCLEOTIDE SEQUENCE [LARGE SCALE GENOMIC DNA]</scope>
    <source>
        <strain evidence="9 10">DSM 16043</strain>
    </source>
</reference>
<feature type="transmembrane region" description="Helical" evidence="8">
    <location>
        <begin position="95"/>
        <end position="118"/>
    </location>
</feature>
<dbReference type="RefSeq" id="WP_057800178.1">
    <property type="nucleotide sequence ID" value="NZ_AZFM01000063.1"/>
</dbReference>
<evidence type="ECO:0000256" key="5">
    <source>
        <dbReference type="ARBA" id="ARBA00022801"/>
    </source>
</evidence>
<keyword evidence="2" id="KW-1003">Cell membrane</keyword>
<evidence type="ECO:0000256" key="2">
    <source>
        <dbReference type="ARBA" id="ARBA00022475"/>
    </source>
</evidence>
<gene>
    <name evidence="9" type="ORF">FC46_GL001726</name>
</gene>
<evidence type="ECO:0000256" key="7">
    <source>
        <dbReference type="ARBA" id="ARBA00023136"/>
    </source>
</evidence>
<dbReference type="AlphaFoldDB" id="A0A0R1U2N6"/>
<keyword evidence="7 8" id="KW-0472">Membrane</keyword>
<keyword evidence="4 8" id="KW-0812">Transmembrane</keyword>
<comment type="subcellular location">
    <subcellularLocation>
        <location evidence="1">Cell membrane</location>
        <topology evidence="1">Multi-pass membrane protein</topology>
    </subcellularLocation>
</comment>
<organism evidence="9 10">
    <name type="scientific">Lactobacillus kalixensis DSM 16043</name>
    <dbReference type="NCBI Taxonomy" id="1423763"/>
    <lineage>
        <taxon>Bacteria</taxon>
        <taxon>Bacillati</taxon>
        <taxon>Bacillota</taxon>
        <taxon>Bacilli</taxon>
        <taxon>Lactobacillales</taxon>
        <taxon>Lactobacillaceae</taxon>
        <taxon>Lactobacillus</taxon>
    </lineage>
</organism>
<evidence type="ECO:0000313" key="9">
    <source>
        <dbReference type="EMBL" id="KRL87577.1"/>
    </source>
</evidence>
<dbReference type="OrthoDB" id="1915311at2"/>
<dbReference type="EMBL" id="AZFM01000063">
    <property type="protein sequence ID" value="KRL87577.1"/>
    <property type="molecule type" value="Genomic_DNA"/>
</dbReference>
<protein>
    <recommendedName>
        <fullName evidence="11">Exosortase family protein XrtG</fullName>
    </recommendedName>
</protein>
<feature type="transmembrane region" description="Helical" evidence="8">
    <location>
        <begin position="6"/>
        <end position="22"/>
    </location>
</feature>
<dbReference type="GO" id="GO:0008233">
    <property type="term" value="F:peptidase activity"/>
    <property type="evidence" value="ECO:0007669"/>
    <property type="project" value="UniProtKB-KW"/>
</dbReference>
<dbReference type="Proteomes" id="UP000051036">
    <property type="component" value="Unassembled WGS sequence"/>
</dbReference>
<sequence>MQIMTILVIIAAIIWLYILTVLKRANIHGLFYWIGSIGFFLLITYFFHDPISKSLSYLVTKIVEIVGQFTNSFVAKPNSHLIFVRSKADLVMLNINYECSGVLELLVFVSLLIFYPIYSVSEKFFRLIEGVVWITLANILRILLVAFSARNFGINSLFLSHSIISRILFYILIIILYYNVFTKQQIIRGWRDR</sequence>
<dbReference type="PATRIC" id="fig|1423763.3.peg.1754"/>
<dbReference type="NCBIfam" id="TIGR03110">
    <property type="entry name" value="exosort_Gpos"/>
    <property type="match status" value="1"/>
</dbReference>
<keyword evidence="10" id="KW-1185">Reference proteome</keyword>
<evidence type="ECO:0000256" key="4">
    <source>
        <dbReference type="ARBA" id="ARBA00022692"/>
    </source>
</evidence>
<evidence type="ECO:0000256" key="6">
    <source>
        <dbReference type="ARBA" id="ARBA00022989"/>
    </source>
</evidence>
<dbReference type="NCBIfam" id="TIGR04178">
    <property type="entry name" value="exo_archaeo"/>
    <property type="match status" value="1"/>
</dbReference>
<dbReference type="GO" id="GO:0005886">
    <property type="term" value="C:plasma membrane"/>
    <property type="evidence" value="ECO:0007669"/>
    <property type="project" value="UniProtKB-SubCell"/>
</dbReference>
<dbReference type="STRING" id="1423763.FC46_GL001726"/>
<evidence type="ECO:0000313" key="10">
    <source>
        <dbReference type="Proteomes" id="UP000051036"/>
    </source>
</evidence>
<accession>A0A0R1U2N6</accession>